<evidence type="ECO:0000256" key="6">
    <source>
        <dbReference type="ARBA" id="ARBA00022448"/>
    </source>
</evidence>
<dbReference type="PANTHER" id="PTHR30181:SF3">
    <property type="entry name" value="MULTIPHOSPHORYL TRANSFER PROTEIN"/>
    <property type="match status" value="1"/>
</dbReference>
<dbReference type="Pfam" id="PF02302">
    <property type="entry name" value="PTS_IIB"/>
    <property type="match status" value="1"/>
</dbReference>
<feature type="transmembrane region" description="Helical" evidence="17">
    <location>
        <begin position="383"/>
        <end position="402"/>
    </location>
</feature>
<accession>A0A084U3F6</accession>
<keyword evidence="12 17" id="KW-0812">Transmembrane</keyword>
<feature type="transmembrane region" description="Helical" evidence="17">
    <location>
        <begin position="770"/>
        <end position="793"/>
    </location>
</feature>
<dbReference type="PROSITE" id="PS51104">
    <property type="entry name" value="PTS_EIIC_TYPE_2"/>
    <property type="match status" value="1"/>
</dbReference>
<keyword evidence="21" id="KW-1185">Reference proteome</keyword>
<feature type="transmembrane region" description="Helical" evidence="17">
    <location>
        <begin position="629"/>
        <end position="649"/>
    </location>
</feature>
<comment type="caution">
    <text evidence="20">The sequence shown here is derived from an EMBL/GenBank/DDBJ whole genome shotgun (WGS) entry which is preliminary data.</text>
</comment>
<keyword evidence="15 17" id="KW-0472">Membrane</keyword>
<dbReference type="InterPro" id="IPR003352">
    <property type="entry name" value="PTS_EIIC"/>
</dbReference>
<keyword evidence="8" id="KW-0597">Phosphoprotein</keyword>
<feature type="transmembrane region" description="Helical" evidence="17">
    <location>
        <begin position="240"/>
        <end position="268"/>
    </location>
</feature>
<dbReference type="CDD" id="cd05567">
    <property type="entry name" value="PTS_IIB_mannitol"/>
    <property type="match status" value="1"/>
</dbReference>
<keyword evidence="13" id="KW-0418">Kinase</keyword>
<evidence type="ECO:0000256" key="15">
    <source>
        <dbReference type="ARBA" id="ARBA00023136"/>
    </source>
</evidence>
<organism evidence="20 21">
    <name type="scientific">Malacoplasma iowae DK-CPA</name>
    <dbReference type="NCBI Taxonomy" id="1394179"/>
    <lineage>
        <taxon>Bacteria</taxon>
        <taxon>Bacillati</taxon>
        <taxon>Mycoplasmatota</taxon>
        <taxon>Mycoplasmoidales</taxon>
        <taxon>Mycoplasmoidaceae</taxon>
        <taxon>Malacoplasma</taxon>
    </lineage>
</organism>
<gene>
    <name evidence="20" type="ORF">P271_332</name>
</gene>
<dbReference type="InterPro" id="IPR013014">
    <property type="entry name" value="PTS_EIIC_2"/>
</dbReference>
<evidence type="ECO:0000256" key="1">
    <source>
        <dbReference type="ARBA" id="ARBA00001655"/>
    </source>
</evidence>
<dbReference type="InterPro" id="IPR003501">
    <property type="entry name" value="PTS_EIIB_2/3"/>
</dbReference>
<keyword evidence="7" id="KW-1003">Cell membrane</keyword>
<evidence type="ECO:0000259" key="19">
    <source>
        <dbReference type="PROSITE" id="PS51104"/>
    </source>
</evidence>
<comment type="function">
    <text evidence="2">The phosphoenolpyruvate-dependent sugar phosphotransferase system (sugar PTS), a major carbohydrate active transport system, catalyzes the phosphorylation of incoming sugar substrates concomitantly with their translocation across the cell membrane. The enzyme II CmtAB PTS system is involved in D-mannitol transport.</text>
</comment>
<feature type="domain" description="PTS EIIB type-2" evidence="18">
    <location>
        <begin position="497"/>
        <end position="588"/>
    </location>
</feature>
<evidence type="ECO:0000256" key="14">
    <source>
        <dbReference type="ARBA" id="ARBA00022989"/>
    </source>
</evidence>
<evidence type="ECO:0000256" key="12">
    <source>
        <dbReference type="ARBA" id="ARBA00022692"/>
    </source>
</evidence>
<evidence type="ECO:0000259" key="18">
    <source>
        <dbReference type="PROSITE" id="PS51099"/>
    </source>
</evidence>
<feature type="transmembrane region" description="Helical" evidence="17">
    <location>
        <begin position="86"/>
        <end position="104"/>
    </location>
</feature>
<evidence type="ECO:0000256" key="5">
    <source>
        <dbReference type="ARBA" id="ARBA00021825"/>
    </source>
</evidence>
<evidence type="ECO:0000256" key="17">
    <source>
        <dbReference type="SAM" id="Phobius"/>
    </source>
</evidence>
<keyword evidence="14 17" id="KW-1133">Transmembrane helix</keyword>
<reference evidence="20 21" key="1">
    <citation type="journal article" date="2014" name="PLoS ONE">
        <title>Reduction of Hydrogen Peroxide Accumulation and Toxicity by a Catalase from Mycoplasma iowae.</title>
        <authorList>
            <person name="Pritchard R.E."/>
            <person name="Prassinos A.J."/>
            <person name="Osborne J.D."/>
            <person name="Raviv Z."/>
            <person name="Balish M.F."/>
        </authorList>
    </citation>
    <scope>NUCLEOTIDE SEQUENCE [LARGE SCALE GENOMIC DNA]</scope>
    <source>
        <strain evidence="20 21">DK-CPA</strain>
    </source>
</reference>
<feature type="transmembrane region" description="Helical" evidence="17">
    <location>
        <begin position="428"/>
        <end position="452"/>
    </location>
</feature>
<dbReference type="EMBL" id="AWQU01000081">
    <property type="protein sequence ID" value="KFB07492.1"/>
    <property type="molecule type" value="Genomic_DNA"/>
</dbReference>
<feature type="transmembrane region" description="Helical" evidence="17">
    <location>
        <begin position="696"/>
        <end position="718"/>
    </location>
</feature>
<dbReference type="RefSeq" id="WP_051790305.1">
    <property type="nucleotide sequence ID" value="NZ_AWQU01000081.1"/>
</dbReference>
<keyword evidence="11" id="KW-0598">Phosphotransferase system</keyword>
<evidence type="ECO:0000256" key="9">
    <source>
        <dbReference type="ARBA" id="ARBA00022597"/>
    </source>
</evidence>
<dbReference type="PANTHER" id="PTHR30181">
    <property type="entry name" value="MANNITOL PERMEASE IIC COMPONENT"/>
    <property type="match status" value="1"/>
</dbReference>
<dbReference type="Proteomes" id="UP000028523">
    <property type="component" value="Unassembled WGS sequence"/>
</dbReference>
<evidence type="ECO:0000256" key="4">
    <source>
        <dbReference type="ARBA" id="ARBA00011909"/>
    </source>
</evidence>
<dbReference type="AlphaFoldDB" id="A0A084U3F6"/>
<feature type="transmembrane region" description="Helical" evidence="17">
    <location>
        <begin position="116"/>
        <end position="134"/>
    </location>
</feature>
<evidence type="ECO:0000256" key="13">
    <source>
        <dbReference type="ARBA" id="ARBA00022777"/>
    </source>
</evidence>
<evidence type="ECO:0000313" key="20">
    <source>
        <dbReference type="EMBL" id="KFB07492.1"/>
    </source>
</evidence>
<dbReference type="InterPro" id="IPR029503">
    <property type="entry name" value="PTS_EIIB_mannitol"/>
</dbReference>
<dbReference type="Gene3D" id="3.40.50.2300">
    <property type="match status" value="1"/>
</dbReference>
<evidence type="ECO:0000256" key="16">
    <source>
        <dbReference type="ARBA" id="ARBA00033349"/>
    </source>
</evidence>
<protein>
    <recommendedName>
        <fullName evidence="5">PTS system mannitol-specific EIICB component</fullName>
        <ecNumber evidence="4">2.7.1.197</ecNumber>
    </recommendedName>
    <alternativeName>
        <fullName evidence="16">EIICB-Mtl</fullName>
    </alternativeName>
</protein>
<name>A0A084U3F6_MALIO</name>
<dbReference type="GO" id="GO:0005886">
    <property type="term" value="C:plasma membrane"/>
    <property type="evidence" value="ECO:0007669"/>
    <property type="project" value="UniProtKB-SubCell"/>
</dbReference>
<evidence type="ECO:0000256" key="7">
    <source>
        <dbReference type="ARBA" id="ARBA00022475"/>
    </source>
</evidence>
<dbReference type="Pfam" id="PF02378">
    <property type="entry name" value="PTS_EIIC"/>
    <property type="match status" value="1"/>
</dbReference>
<keyword evidence="10" id="KW-0808">Transferase</keyword>
<keyword evidence="9" id="KW-0762">Sugar transport</keyword>
<dbReference type="PROSITE" id="PS51099">
    <property type="entry name" value="PTS_EIIB_TYPE_2"/>
    <property type="match status" value="1"/>
</dbReference>
<evidence type="ECO:0000256" key="11">
    <source>
        <dbReference type="ARBA" id="ARBA00022683"/>
    </source>
</evidence>
<evidence type="ECO:0000256" key="3">
    <source>
        <dbReference type="ARBA" id="ARBA00004651"/>
    </source>
</evidence>
<evidence type="ECO:0000256" key="10">
    <source>
        <dbReference type="ARBA" id="ARBA00022679"/>
    </source>
</evidence>
<feature type="transmembrane region" description="Helical" evidence="17">
    <location>
        <begin position="45"/>
        <end position="66"/>
    </location>
</feature>
<evidence type="ECO:0000313" key="21">
    <source>
        <dbReference type="Proteomes" id="UP000028523"/>
    </source>
</evidence>
<proteinExistence type="predicted"/>
<dbReference type="EC" id="2.7.1.197" evidence="4"/>
<evidence type="ECO:0000256" key="2">
    <source>
        <dbReference type="ARBA" id="ARBA00002434"/>
    </source>
</evidence>
<feature type="domain" description="PTS EIIC type-2" evidence="19">
    <location>
        <begin position="45"/>
        <end position="454"/>
    </location>
</feature>
<dbReference type="SUPFAM" id="SSF81665">
    <property type="entry name" value="Calcium ATPase, transmembrane domain M"/>
    <property type="match status" value="1"/>
</dbReference>
<keyword evidence="6" id="KW-0813">Transport</keyword>
<evidence type="ECO:0000256" key="8">
    <source>
        <dbReference type="ARBA" id="ARBA00022553"/>
    </source>
</evidence>
<dbReference type="SUPFAM" id="SSF52794">
    <property type="entry name" value="PTS system IIB component-like"/>
    <property type="match status" value="1"/>
</dbReference>
<dbReference type="InterPro" id="IPR050893">
    <property type="entry name" value="Sugar_PTS"/>
</dbReference>
<sequence length="819" mass="90877">MEKIKYRIMDYLKTHGWIYKKPEDNSQRVFKKNADSGMRQKIQKFGSFMGGMIMPTIGVFIAWGLWASAFIYNNPTSHGWFVTPELGKLVPIGIKWLLPLLIAINAGKMIYGIRGATLSAFLTIVIIVGTTTIWDQYGAGETVYKYIPENYQFYTGQELITGTDSNKYFIVSSDGYRVMGTTTYNEVISRNVFNGFAGRDPNQIIGAMVVGPIGTKIFKTIEENYIDTVKPGFEMLIRNFSLAIIAILMGLIMFYVWPWIMYGITIVITLIIQSMGQNKYIYPILTIFTEPLRTIFLNNALNYGVMAPLGLNDISQQQINNIANPHSIYYLYAGNAGPGLGLLLSFVVWKKGSERANAAGASLVEFVGGIHEVYYVYVVQKPIYIISTILGAAASMTVFSFAGGGTSTIVSPGSIISVVSTSPTGELIGINIAGVITGVIVTFAVATIIQLIQKKKNLNSSINEQEITFSDEGMTFNSKNTSVEVVQTKEFKWSEVKKLIVACDAGMGSSAMAAGIIKKWVKNNNVDVSVSNCALKDLPSDADVIVTTNVFEKFAKDKVPNAFVYSVEKFLDKGAYDNLYKNLLEKPIDKIEILNNNSQQVNLQVNKKELDNKSLKWVNYINTLLKTEVWILILIVCGAVMLLADAILFDANTLLYKTTITYNPSNGNVPPMNNMGSNSITSVTTTTQMANFANYLFSQIAVTIFIVAMIGFGIWLIAKLFNNPLVKQGVIDKKINIMFISIMILLIVLSFGLSLALLLLGMYLDMATTTYFYIFISLTIASYLSFVITIILYKNKINKFVNIWMNQENNNNAIGDNNE</sequence>
<comment type="catalytic activity">
    <reaction evidence="1">
        <text>D-mannitol(out) + N(pros)-phospho-L-histidyl-[protein] = D-mannitol 1-phosphate(in) + L-histidyl-[protein]</text>
        <dbReference type="Rhea" id="RHEA:33363"/>
        <dbReference type="Rhea" id="RHEA-COMP:9745"/>
        <dbReference type="Rhea" id="RHEA-COMP:9746"/>
        <dbReference type="ChEBI" id="CHEBI:16899"/>
        <dbReference type="ChEBI" id="CHEBI:29979"/>
        <dbReference type="ChEBI" id="CHEBI:61381"/>
        <dbReference type="ChEBI" id="CHEBI:64837"/>
        <dbReference type="EC" id="2.7.1.197"/>
    </reaction>
</comment>
<dbReference type="InterPro" id="IPR023298">
    <property type="entry name" value="ATPase_P-typ_TM_dom_sf"/>
</dbReference>
<dbReference type="GO" id="GO:0009401">
    <property type="term" value="P:phosphoenolpyruvate-dependent sugar phosphotransferase system"/>
    <property type="evidence" value="ECO:0007669"/>
    <property type="project" value="UniProtKB-KW"/>
</dbReference>
<dbReference type="GO" id="GO:0090563">
    <property type="term" value="F:protein-phosphocysteine-sugar phosphotransferase activity"/>
    <property type="evidence" value="ECO:0007669"/>
    <property type="project" value="TreeGrafter"/>
</dbReference>
<dbReference type="GO" id="GO:0022872">
    <property type="term" value="F:protein-N(PI)-phosphohistidine-mannitol phosphotransferase system transmembrane transporter activity"/>
    <property type="evidence" value="ECO:0007669"/>
    <property type="project" value="InterPro"/>
</dbReference>
<dbReference type="InterPro" id="IPR013011">
    <property type="entry name" value="PTS_EIIB_2"/>
</dbReference>
<dbReference type="InterPro" id="IPR036095">
    <property type="entry name" value="PTS_EIIB-like_sf"/>
</dbReference>
<feature type="transmembrane region" description="Helical" evidence="17">
    <location>
        <begin position="329"/>
        <end position="349"/>
    </location>
</feature>
<comment type="subcellular location">
    <subcellularLocation>
        <location evidence="3">Cell membrane</location>
        <topology evidence="3">Multi-pass membrane protein</topology>
    </subcellularLocation>
</comment>
<feature type="transmembrane region" description="Helical" evidence="17">
    <location>
        <begin position="739"/>
        <end position="764"/>
    </location>
</feature>